<proteinExistence type="predicted"/>
<protein>
    <submittedName>
        <fullName evidence="2">BRRF2-like protein</fullName>
    </submittedName>
</protein>
<dbReference type="EMBL" id="U23857">
    <property type="protein sequence ID" value="AAA66372.1"/>
    <property type="molecule type" value="Genomic_DNA"/>
</dbReference>
<organismHost>
    <name type="scientific">Macaca fascicularis</name>
    <name type="common">Crab-eating macaque</name>
    <name type="synonym">Cynomolgus monkey</name>
    <dbReference type="NCBI Taxonomy" id="9541"/>
</organismHost>
<evidence type="ECO:0000256" key="1">
    <source>
        <dbReference type="SAM" id="MobiDB-lite"/>
    </source>
</evidence>
<name>Q80889_CHV12</name>
<sequence>GDLEDPVSEARASTPLPPGDEGIEEFEAWLESQNPSLEDVQQEFAGMRVTGEEAEDNSDDGEFSDWDASDSDHEGDEDGGTSGGGRSLHSLYSLSAV</sequence>
<feature type="non-terminal residue" evidence="2">
    <location>
        <position position="1"/>
    </location>
</feature>
<accession>Q80889</accession>
<organism evidence="2">
    <name type="scientific">Cercopithecine herpesvirus 12</name>
    <name type="common">CeHV-12</name>
    <name type="synonym">Baboon herpesvirus</name>
    <dbReference type="NCBI Taxonomy" id="106332"/>
    <lineage>
        <taxon>Viruses</taxon>
        <taxon>Duplodnaviria</taxon>
        <taxon>Heunggongvirae</taxon>
        <taxon>Peploviricota</taxon>
        <taxon>Herviviricetes</taxon>
        <taxon>Herpesvirales</taxon>
        <taxon>Orthoherpesviridae</taxon>
        <taxon>Gammaherpesvirinae</taxon>
        <taxon>Lymphocryptovirus</taxon>
        <taxon>Lymphocryptovirus papiinegamma1</taxon>
    </lineage>
</organism>
<feature type="compositionally biased region" description="Acidic residues" evidence="1">
    <location>
        <begin position="52"/>
        <end position="79"/>
    </location>
</feature>
<organismHost>
    <name type="scientific">Macaca nemestrina</name>
    <name type="common">Pig-tailed macaque</name>
    <dbReference type="NCBI Taxonomy" id="9545"/>
</organismHost>
<reference evidence="2" key="1">
    <citation type="journal article" date="1996" name="Virology">
        <title>Comparison of the EBNA1 proteins of Epstein-Barr virus and herpesvirus papio in sequence and function.</title>
        <authorList>
            <person name="Yates J.L."/>
            <person name="Camiolo S.M."/>
            <person name="Ali S."/>
            <person name="Ying A."/>
        </authorList>
    </citation>
    <scope>NUCLEOTIDE SEQUENCE</scope>
    <source>
        <strain evidence="2">594-S</strain>
    </source>
</reference>
<organismHost>
    <name type="scientific">Macaca mulatta</name>
    <name type="common">Rhesus macaque</name>
    <dbReference type="NCBI Taxonomy" id="9544"/>
</organismHost>
<feature type="region of interest" description="Disordered" evidence="1">
    <location>
        <begin position="1"/>
        <end position="97"/>
    </location>
</feature>
<evidence type="ECO:0000313" key="2">
    <source>
        <dbReference type="EMBL" id="AAA66372.1"/>
    </source>
</evidence>